<evidence type="ECO:0000313" key="2">
    <source>
        <dbReference type="Proteomes" id="UP000218334"/>
    </source>
</evidence>
<organism evidence="1 2">
    <name type="scientific">Armillaria solidipes</name>
    <dbReference type="NCBI Taxonomy" id="1076256"/>
    <lineage>
        <taxon>Eukaryota</taxon>
        <taxon>Fungi</taxon>
        <taxon>Dikarya</taxon>
        <taxon>Basidiomycota</taxon>
        <taxon>Agaricomycotina</taxon>
        <taxon>Agaricomycetes</taxon>
        <taxon>Agaricomycetidae</taxon>
        <taxon>Agaricales</taxon>
        <taxon>Marasmiineae</taxon>
        <taxon>Physalacriaceae</taxon>
        <taxon>Armillaria</taxon>
    </lineage>
</organism>
<sequence>MLLYARTVLFLYLLSLFLSRSLFCLSCFLFSGDMPFELSTVVDGPLDFRLMMDAIDKHDATLTIPQRLSSIRDGTHLYYKYMERLIALALLPNSRLRVSFAYRRGVVRSYTPTVAVPGPLSLSPLSLNIVLVPPIPFSNAMPNEMWDAVFSFLCHDEQKRLRTVSPVWCSLLTLRTHVCIVLSLPDRWDHILRSPEVDNDSMWLRHFLMELEVDVAASVVRRELQNVVRRVRYSNCPVFPYNSFLRLLPNLETIVIEGPGTRWRDCVPPRIPCPYMLPASVKVLVLSRISLRGYCLECMLSPDGVLESLTLEGVQDGALFLPVDMTSINRVTTRDSLGLTSIRAPFLTAPPAPTLRYLKLDLRTDPYGILVEHHRMAPMLEGGFALLHQLFTTPLGLSDFRAFVDDGETYPLQTRVNSLKELHLLVGTQFFADVSFMWSTVADSLTVLVVHLPQEHTGGLVDHISLAGLNVLSELRVFVQYRGVRSTLRMIETWGSTCKEVSAAYLRVELEIVEWNRVSLGTWMRYHLVKKSLEGTALNGSIRFCGRFELVLRNPVFIVHDLDYEDAQHVMQRLSDDDSMDLSAAVCLRYHGYSLIE</sequence>
<dbReference type="Proteomes" id="UP000218334">
    <property type="component" value="Unassembled WGS sequence"/>
</dbReference>
<evidence type="ECO:0008006" key="3">
    <source>
        <dbReference type="Google" id="ProtNLM"/>
    </source>
</evidence>
<keyword evidence="2" id="KW-1185">Reference proteome</keyword>
<proteinExistence type="predicted"/>
<reference evidence="2" key="1">
    <citation type="journal article" date="2017" name="Nat. Ecol. Evol.">
        <title>Genome expansion and lineage-specific genetic innovations in the forest pathogenic fungi Armillaria.</title>
        <authorList>
            <person name="Sipos G."/>
            <person name="Prasanna A.N."/>
            <person name="Walter M.C."/>
            <person name="O'Connor E."/>
            <person name="Balint B."/>
            <person name="Krizsan K."/>
            <person name="Kiss B."/>
            <person name="Hess J."/>
            <person name="Varga T."/>
            <person name="Slot J."/>
            <person name="Riley R."/>
            <person name="Boka B."/>
            <person name="Rigling D."/>
            <person name="Barry K."/>
            <person name="Lee J."/>
            <person name="Mihaltcheva S."/>
            <person name="LaButti K."/>
            <person name="Lipzen A."/>
            <person name="Waldron R."/>
            <person name="Moloney N.M."/>
            <person name="Sperisen C."/>
            <person name="Kredics L."/>
            <person name="Vagvoelgyi C."/>
            <person name="Patrignani A."/>
            <person name="Fitzpatrick D."/>
            <person name="Nagy I."/>
            <person name="Doyle S."/>
            <person name="Anderson J.B."/>
            <person name="Grigoriev I.V."/>
            <person name="Gueldener U."/>
            <person name="Muensterkoetter M."/>
            <person name="Nagy L.G."/>
        </authorList>
    </citation>
    <scope>NUCLEOTIDE SEQUENCE [LARGE SCALE GENOMIC DNA]</scope>
    <source>
        <strain evidence="2">28-4</strain>
    </source>
</reference>
<dbReference type="EMBL" id="KZ293433">
    <property type="protein sequence ID" value="PBK68381.1"/>
    <property type="molecule type" value="Genomic_DNA"/>
</dbReference>
<protein>
    <recommendedName>
        <fullName evidence="3">F-box domain-containing protein</fullName>
    </recommendedName>
</protein>
<name>A0A2H3BBY0_9AGAR</name>
<evidence type="ECO:0000313" key="1">
    <source>
        <dbReference type="EMBL" id="PBK68381.1"/>
    </source>
</evidence>
<dbReference type="AlphaFoldDB" id="A0A2H3BBY0"/>
<accession>A0A2H3BBY0</accession>
<dbReference type="STRING" id="1076256.A0A2H3BBY0"/>
<gene>
    <name evidence="1" type="ORF">ARMSODRAFT_976188</name>
</gene>